<proteinExistence type="predicted"/>
<dbReference type="Pfam" id="PF00498">
    <property type="entry name" value="FHA"/>
    <property type="match status" value="1"/>
</dbReference>
<dbReference type="Proteomes" id="UP000442334">
    <property type="component" value="Unassembled WGS sequence"/>
</dbReference>
<dbReference type="InterPro" id="IPR008984">
    <property type="entry name" value="SMAD_FHA_dom_sf"/>
</dbReference>
<gene>
    <name evidence="8" type="ORF">DW988_05500</name>
    <name evidence="7" type="ORF">DXB37_08165</name>
    <name evidence="6" type="ORF">GAQ34_19445</name>
    <name evidence="3" type="ORF">GAQ70_07840</name>
    <name evidence="4" type="ORF">GAQ72_11125</name>
    <name evidence="5" type="ORF">GAQ75_13835</name>
</gene>
<evidence type="ECO:0000313" key="8">
    <source>
        <dbReference type="EMBL" id="RGZ50595.1"/>
    </source>
</evidence>
<dbReference type="AlphaFoldDB" id="A0A3E5F289"/>
<feature type="transmembrane region" description="Helical" evidence="1">
    <location>
        <begin position="160"/>
        <end position="180"/>
    </location>
</feature>
<reference evidence="11 12" key="2">
    <citation type="journal article" date="2019" name="Nat. Med.">
        <title>A library of human gut bacterial isolates paired with longitudinal multiomics data enables mechanistic microbiome research.</title>
        <authorList>
            <person name="Poyet M."/>
            <person name="Groussin M."/>
            <person name="Gibbons S.M."/>
            <person name="Avila-Pacheco J."/>
            <person name="Jiang X."/>
            <person name="Kearney S.M."/>
            <person name="Perrotta A.R."/>
            <person name="Berdy B."/>
            <person name="Zhao S."/>
            <person name="Lieberman T.D."/>
            <person name="Swanson P.K."/>
            <person name="Smith M."/>
            <person name="Roesemann S."/>
            <person name="Alexander J.E."/>
            <person name="Rich S.A."/>
            <person name="Livny J."/>
            <person name="Vlamakis H."/>
            <person name="Clish C."/>
            <person name="Bullock K."/>
            <person name="Deik A."/>
            <person name="Scott J."/>
            <person name="Pierce K.A."/>
            <person name="Xavier R.J."/>
            <person name="Alm E.J."/>
        </authorList>
    </citation>
    <scope>NUCLEOTIDE SEQUENCE [LARGE SCALE GENOMIC DNA]</scope>
    <source>
        <strain evidence="6 14">BIOML-A21</strain>
        <strain evidence="3 13">BIOML-A36</strain>
        <strain evidence="5 12">BIOML-A37</strain>
        <strain evidence="4 11">BIOML-A38</strain>
    </source>
</reference>
<dbReference type="Proteomes" id="UP000434462">
    <property type="component" value="Unassembled WGS sequence"/>
</dbReference>
<dbReference type="Proteomes" id="UP000441711">
    <property type="component" value="Unassembled WGS sequence"/>
</dbReference>
<dbReference type="EMBL" id="QSEE01000003">
    <property type="protein sequence ID" value="RGZ50595.1"/>
    <property type="molecule type" value="Genomic_DNA"/>
</dbReference>
<dbReference type="SMART" id="SM00240">
    <property type="entry name" value="FHA"/>
    <property type="match status" value="1"/>
</dbReference>
<keyword evidence="1" id="KW-0472">Membrane</keyword>
<dbReference type="EMBL" id="WCUQ01000008">
    <property type="protein sequence ID" value="KAB4123125.1"/>
    <property type="molecule type" value="Genomic_DNA"/>
</dbReference>
<evidence type="ECO:0000259" key="2">
    <source>
        <dbReference type="PROSITE" id="PS50006"/>
    </source>
</evidence>
<keyword evidence="1" id="KW-1133">Transmembrane helix</keyword>
<organism evidence="7 9">
    <name type="scientific">Bacteroides uniformis</name>
    <dbReference type="NCBI Taxonomy" id="820"/>
    <lineage>
        <taxon>Bacteria</taxon>
        <taxon>Pseudomonadati</taxon>
        <taxon>Bacteroidota</taxon>
        <taxon>Bacteroidia</taxon>
        <taxon>Bacteroidales</taxon>
        <taxon>Bacteroidaceae</taxon>
        <taxon>Bacteroides</taxon>
    </lineage>
</organism>
<dbReference type="EMBL" id="QSVA01000005">
    <property type="protein sequence ID" value="RGN95126.1"/>
    <property type="molecule type" value="Genomic_DNA"/>
</dbReference>
<dbReference type="InterPro" id="IPR000253">
    <property type="entry name" value="FHA_dom"/>
</dbReference>
<dbReference type="CDD" id="cd00060">
    <property type="entry name" value="FHA"/>
    <property type="match status" value="1"/>
</dbReference>
<feature type="domain" description="FHA" evidence="2">
    <location>
        <begin position="3"/>
        <end position="68"/>
    </location>
</feature>
<evidence type="ECO:0000313" key="13">
    <source>
        <dbReference type="Proteomes" id="UP000441711"/>
    </source>
</evidence>
<keyword evidence="1" id="KW-0812">Transmembrane</keyword>
<accession>A0A3E5F289</accession>
<evidence type="ECO:0000313" key="3">
    <source>
        <dbReference type="EMBL" id="KAB4109749.1"/>
    </source>
</evidence>
<evidence type="ECO:0000313" key="14">
    <source>
        <dbReference type="Proteomes" id="UP000442334"/>
    </source>
</evidence>
<sequence>MELIIGREAGASRLRISINNQDRFWGNANSVPKSVSRQHCKVVTDDKGGYIITNLKPENVTYVNGVQIESKHISGKDRIELGADRYFMDIAAIIKGLGASIPKSFSIRHLQEVWDEFHDTKLQIQIKEKKSAAIRSVTGVFSMSAIFCGFIPGIADLPALRVILYSAGLLLAIYFFVITYRSSSTLPRFLDDLDKKFHKDYVCPNPECHHFMGYQQYDDLKKMTSCPYCKSKFTEK</sequence>
<reference evidence="9 10" key="1">
    <citation type="submission" date="2018-08" db="EMBL/GenBank/DDBJ databases">
        <title>A genome reference for cultivated species of the human gut microbiota.</title>
        <authorList>
            <person name="Zou Y."/>
            <person name="Xue W."/>
            <person name="Luo G."/>
        </authorList>
    </citation>
    <scope>NUCLEOTIDE SEQUENCE [LARGE SCALE GENOMIC DNA]</scope>
    <source>
        <strain evidence="8 10">AM50-4</strain>
        <strain evidence="7 9">OM03-4</strain>
    </source>
</reference>
<dbReference type="Proteomes" id="UP000283684">
    <property type="component" value="Unassembled WGS sequence"/>
</dbReference>
<dbReference type="Proteomes" id="UP000260759">
    <property type="component" value="Unassembled WGS sequence"/>
</dbReference>
<dbReference type="EMBL" id="WCUR01000034">
    <property type="protein sequence ID" value="KAB4116018.1"/>
    <property type="molecule type" value="Genomic_DNA"/>
</dbReference>
<evidence type="ECO:0000313" key="7">
    <source>
        <dbReference type="EMBL" id="RGN95126.1"/>
    </source>
</evidence>
<evidence type="ECO:0000313" key="11">
    <source>
        <dbReference type="Proteomes" id="UP000434462"/>
    </source>
</evidence>
<name>A0A3E5F289_BACUN</name>
<evidence type="ECO:0000313" key="9">
    <source>
        <dbReference type="Proteomes" id="UP000260759"/>
    </source>
</evidence>
<dbReference type="Gene3D" id="2.60.200.20">
    <property type="match status" value="1"/>
</dbReference>
<dbReference type="RefSeq" id="WP_009037652.1">
    <property type="nucleotide sequence ID" value="NZ_CABKOQ010000014.1"/>
</dbReference>
<protein>
    <submittedName>
        <fullName evidence="7">FHA domain-containing protein</fullName>
    </submittedName>
</protein>
<dbReference type="Proteomes" id="UP000438773">
    <property type="component" value="Unassembled WGS sequence"/>
</dbReference>
<dbReference type="SUPFAM" id="SSF49879">
    <property type="entry name" value="SMAD/FHA domain"/>
    <property type="match status" value="1"/>
</dbReference>
<evidence type="ECO:0000313" key="4">
    <source>
        <dbReference type="EMBL" id="KAB4116018.1"/>
    </source>
</evidence>
<evidence type="ECO:0000313" key="5">
    <source>
        <dbReference type="EMBL" id="KAB4123125.1"/>
    </source>
</evidence>
<dbReference type="EMBL" id="WCUA01000030">
    <property type="protein sequence ID" value="KAB4181941.1"/>
    <property type="molecule type" value="Genomic_DNA"/>
</dbReference>
<dbReference type="PROSITE" id="PS50006">
    <property type="entry name" value="FHA_DOMAIN"/>
    <property type="match status" value="1"/>
</dbReference>
<evidence type="ECO:0000313" key="6">
    <source>
        <dbReference type="EMBL" id="KAB4181941.1"/>
    </source>
</evidence>
<evidence type="ECO:0000256" key="1">
    <source>
        <dbReference type="SAM" id="Phobius"/>
    </source>
</evidence>
<evidence type="ECO:0000313" key="10">
    <source>
        <dbReference type="Proteomes" id="UP000283684"/>
    </source>
</evidence>
<evidence type="ECO:0000313" key="12">
    <source>
        <dbReference type="Proteomes" id="UP000438773"/>
    </source>
</evidence>
<feature type="transmembrane region" description="Helical" evidence="1">
    <location>
        <begin position="132"/>
        <end position="154"/>
    </location>
</feature>
<dbReference type="EMBL" id="WCUP01000005">
    <property type="protein sequence ID" value="KAB4109749.1"/>
    <property type="molecule type" value="Genomic_DNA"/>
</dbReference>
<comment type="caution">
    <text evidence="7">The sequence shown here is derived from an EMBL/GenBank/DDBJ whole genome shotgun (WGS) entry which is preliminary data.</text>
</comment>